<dbReference type="Proteomes" id="UP000261828">
    <property type="component" value="Unassembled WGS sequence"/>
</dbReference>
<gene>
    <name evidence="3" type="ORF">DX873_08345</name>
</gene>
<feature type="transmembrane region" description="Helical" evidence="2">
    <location>
        <begin position="6"/>
        <end position="29"/>
    </location>
</feature>
<keyword evidence="2" id="KW-0472">Membrane</keyword>
<keyword evidence="4" id="KW-1185">Reference proteome</keyword>
<name>A0A371JPE9_9FLAO</name>
<organism evidence="3 4">
    <name type="scientific">Flagellimonas nanhaiensis</name>
    <dbReference type="NCBI Taxonomy" id="2292706"/>
    <lineage>
        <taxon>Bacteria</taxon>
        <taxon>Pseudomonadati</taxon>
        <taxon>Bacteroidota</taxon>
        <taxon>Flavobacteriia</taxon>
        <taxon>Flavobacteriales</taxon>
        <taxon>Flavobacteriaceae</taxon>
        <taxon>Flagellimonas</taxon>
    </lineage>
</organism>
<keyword evidence="2" id="KW-0812">Transmembrane</keyword>
<reference evidence="3 4" key="1">
    <citation type="submission" date="2018-08" db="EMBL/GenBank/DDBJ databases">
        <title>Muricauda nanhaiensis sp. nov., isolated from seawater of the South China Sea.</title>
        <authorList>
            <person name="Dang Y."/>
        </authorList>
    </citation>
    <scope>NUCLEOTIDE SEQUENCE [LARGE SCALE GENOMIC DNA]</scope>
    <source>
        <strain evidence="3 4">SM1704</strain>
    </source>
</reference>
<feature type="coiled-coil region" evidence="1">
    <location>
        <begin position="86"/>
        <end position="116"/>
    </location>
</feature>
<comment type="caution">
    <text evidence="3">The sequence shown here is derived from an EMBL/GenBank/DDBJ whole genome shotgun (WGS) entry which is preliminary data.</text>
</comment>
<dbReference type="AlphaFoldDB" id="A0A371JPE9"/>
<dbReference type="EMBL" id="QTJX01000002">
    <property type="protein sequence ID" value="RDY59387.1"/>
    <property type="molecule type" value="Genomic_DNA"/>
</dbReference>
<evidence type="ECO:0000256" key="1">
    <source>
        <dbReference type="SAM" id="Coils"/>
    </source>
</evidence>
<proteinExistence type="predicted"/>
<protein>
    <submittedName>
        <fullName evidence="3">Uncharacterized protein</fullName>
    </submittedName>
</protein>
<keyword evidence="2" id="KW-1133">Transmembrane helix</keyword>
<evidence type="ECO:0000313" key="4">
    <source>
        <dbReference type="Proteomes" id="UP000261828"/>
    </source>
</evidence>
<keyword evidence="1" id="KW-0175">Coiled coil</keyword>
<evidence type="ECO:0000313" key="3">
    <source>
        <dbReference type="EMBL" id="RDY59387.1"/>
    </source>
</evidence>
<dbReference type="RefSeq" id="WP_116184002.1">
    <property type="nucleotide sequence ID" value="NZ_QTJX01000002.1"/>
</dbReference>
<evidence type="ECO:0000256" key="2">
    <source>
        <dbReference type="SAM" id="Phobius"/>
    </source>
</evidence>
<sequence>MTIIHLFAALNTDIPALLIAILSLGYAFYTDRKVKRQELRLQFAEALQELSGLNAVLLYEVMNSKTILHPIRSLIEKKETTTAVDINELKRSVEQHEDATNKLEEVAETNNTLVKKAWGLQKPNIEMIVGIRKAISLTDKQIQTQEHYNRKIAELKEVFQEYL</sequence>
<accession>A0A371JPE9</accession>